<organism evidence="7 8">
    <name type="scientific">Desulfomonile tiedjei (strain ATCC 49306 / DSM 6799 / DCB-1)</name>
    <dbReference type="NCBI Taxonomy" id="706587"/>
    <lineage>
        <taxon>Bacteria</taxon>
        <taxon>Pseudomonadati</taxon>
        <taxon>Thermodesulfobacteriota</taxon>
        <taxon>Desulfomonilia</taxon>
        <taxon>Desulfomonilales</taxon>
        <taxon>Desulfomonilaceae</taxon>
        <taxon>Desulfomonile</taxon>
    </lineage>
</organism>
<name>I4C3K1_DESTA</name>
<dbReference type="HAMAP" id="MF_00689">
    <property type="entry name" value="Bpt"/>
    <property type="match status" value="1"/>
</dbReference>
<evidence type="ECO:0000313" key="8">
    <source>
        <dbReference type="Proteomes" id="UP000006055"/>
    </source>
</evidence>
<gene>
    <name evidence="4" type="primary">bpt</name>
    <name evidence="7" type="ordered locus">Desti_1430</name>
</gene>
<feature type="domain" description="N-end rule aminoacyl transferase C-terminal" evidence="6">
    <location>
        <begin position="138"/>
        <end position="257"/>
    </location>
</feature>
<dbReference type="Pfam" id="PF04376">
    <property type="entry name" value="ATE_N"/>
    <property type="match status" value="1"/>
</dbReference>
<accession>I4C3K1</accession>
<dbReference type="SUPFAM" id="SSF55729">
    <property type="entry name" value="Acyl-CoA N-acyltransferases (Nat)"/>
    <property type="match status" value="1"/>
</dbReference>
<dbReference type="InterPro" id="IPR030700">
    <property type="entry name" value="N-end_Aminoacyl_Trfase"/>
</dbReference>
<evidence type="ECO:0000313" key="7">
    <source>
        <dbReference type="EMBL" id="AFM24142.1"/>
    </source>
</evidence>
<dbReference type="AlphaFoldDB" id="I4C3K1"/>
<proteinExistence type="inferred from homology"/>
<keyword evidence="2 4" id="KW-0808">Transferase</keyword>
<dbReference type="InterPro" id="IPR007471">
    <property type="entry name" value="N-end_Aminoacyl_Trfase_N"/>
</dbReference>
<evidence type="ECO:0000256" key="4">
    <source>
        <dbReference type="HAMAP-Rule" id="MF_00689"/>
    </source>
</evidence>
<dbReference type="PANTHER" id="PTHR21367">
    <property type="entry name" value="ARGININE-TRNA-PROTEIN TRANSFERASE 1"/>
    <property type="match status" value="1"/>
</dbReference>
<evidence type="ECO:0000256" key="1">
    <source>
        <dbReference type="ARBA" id="ARBA00022490"/>
    </source>
</evidence>
<evidence type="ECO:0000256" key="3">
    <source>
        <dbReference type="ARBA" id="ARBA00023315"/>
    </source>
</evidence>
<comment type="subcellular location">
    <subcellularLocation>
        <location evidence="4">Cytoplasm</location>
    </subcellularLocation>
</comment>
<evidence type="ECO:0000259" key="5">
    <source>
        <dbReference type="Pfam" id="PF04376"/>
    </source>
</evidence>
<comment type="similarity">
    <text evidence="4">Belongs to the R-transferase family. Bpt subfamily.</text>
</comment>
<reference evidence="8" key="1">
    <citation type="submission" date="2012-06" db="EMBL/GenBank/DDBJ databases">
        <title>Complete sequence of chromosome of Desulfomonile tiedjei DSM 6799.</title>
        <authorList>
            <person name="Lucas S."/>
            <person name="Copeland A."/>
            <person name="Lapidus A."/>
            <person name="Glavina del Rio T."/>
            <person name="Dalin E."/>
            <person name="Tice H."/>
            <person name="Bruce D."/>
            <person name="Goodwin L."/>
            <person name="Pitluck S."/>
            <person name="Peters L."/>
            <person name="Ovchinnikova G."/>
            <person name="Zeytun A."/>
            <person name="Lu M."/>
            <person name="Kyrpides N."/>
            <person name="Mavromatis K."/>
            <person name="Ivanova N."/>
            <person name="Brettin T."/>
            <person name="Detter J.C."/>
            <person name="Han C."/>
            <person name="Larimer F."/>
            <person name="Land M."/>
            <person name="Hauser L."/>
            <person name="Markowitz V."/>
            <person name="Cheng J.-F."/>
            <person name="Hugenholtz P."/>
            <person name="Woyke T."/>
            <person name="Wu D."/>
            <person name="Spring S."/>
            <person name="Schroeder M."/>
            <person name="Brambilla E."/>
            <person name="Klenk H.-P."/>
            <person name="Eisen J.A."/>
        </authorList>
    </citation>
    <scope>NUCLEOTIDE SEQUENCE [LARGE SCALE GENOMIC DNA]</scope>
    <source>
        <strain evidence="8">ATCC 49306 / DSM 6799 / DCB-1</strain>
    </source>
</reference>
<dbReference type="GO" id="GO:0071596">
    <property type="term" value="P:ubiquitin-dependent protein catabolic process via the N-end rule pathway"/>
    <property type="evidence" value="ECO:0007669"/>
    <property type="project" value="InterPro"/>
</dbReference>
<dbReference type="GO" id="GO:0008914">
    <property type="term" value="F:leucyl-tRNA--protein transferase activity"/>
    <property type="evidence" value="ECO:0007669"/>
    <property type="project" value="UniProtKB-UniRule"/>
</dbReference>
<dbReference type="InterPro" id="IPR017138">
    <property type="entry name" value="Asp_Glu_LeuTrfase"/>
</dbReference>
<keyword evidence="3 4" id="KW-0012">Acyltransferase</keyword>
<dbReference type="EC" id="2.3.2.29" evidence="4"/>
<dbReference type="HOGENOM" id="CLU_077607_0_0_7"/>
<keyword evidence="8" id="KW-1185">Reference proteome</keyword>
<comment type="catalytic activity">
    <reaction evidence="4">
        <text>N-terminal L-glutamyl-[protein] + L-leucyl-tRNA(Leu) = N-terminal L-leucyl-L-glutamyl-[protein] + tRNA(Leu) + H(+)</text>
        <dbReference type="Rhea" id="RHEA:50412"/>
        <dbReference type="Rhea" id="RHEA-COMP:9613"/>
        <dbReference type="Rhea" id="RHEA-COMP:9622"/>
        <dbReference type="Rhea" id="RHEA-COMP:12664"/>
        <dbReference type="Rhea" id="RHEA-COMP:12668"/>
        <dbReference type="ChEBI" id="CHEBI:15378"/>
        <dbReference type="ChEBI" id="CHEBI:64721"/>
        <dbReference type="ChEBI" id="CHEBI:78442"/>
        <dbReference type="ChEBI" id="CHEBI:78494"/>
        <dbReference type="ChEBI" id="CHEBI:133041"/>
        <dbReference type="EC" id="2.3.2.29"/>
    </reaction>
</comment>
<feature type="domain" description="N-end aminoacyl transferase N-terminal" evidence="5">
    <location>
        <begin position="48"/>
        <end position="117"/>
    </location>
</feature>
<protein>
    <recommendedName>
        <fullName evidence="4">Aspartate/glutamate leucyltransferase</fullName>
        <ecNumber evidence="4">2.3.2.29</ecNumber>
    </recommendedName>
</protein>
<dbReference type="InterPro" id="IPR016181">
    <property type="entry name" value="Acyl_CoA_acyltransferase"/>
</dbReference>
<dbReference type="GO" id="GO:0004057">
    <property type="term" value="F:arginyl-tRNA--protein transferase activity"/>
    <property type="evidence" value="ECO:0007669"/>
    <property type="project" value="InterPro"/>
</dbReference>
<comment type="function">
    <text evidence="4">Functions in the N-end rule pathway of protein degradation where it conjugates Leu from its aminoacyl-tRNA to the N-termini of proteins containing an N-terminal aspartate or glutamate.</text>
</comment>
<comment type="catalytic activity">
    <reaction evidence="4">
        <text>N-terminal L-aspartyl-[protein] + L-leucyl-tRNA(Leu) = N-terminal L-leucyl-L-aspartyl-[protein] + tRNA(Leu) + H(+)</text>
        <dbReference type="Rhea" id="RHEA:50420"/>
        <dbReference type="Rhea" id="RHEA-COMP:9613"/>
        <dbReference type="Rhea" id="RHEA-COMP:9622"/>
        <dbReference type="Rhea" id="RHEA-COMP:12669"/>
        <dbReference type="Rhea" id="RHEA-COMP:12674"/>
        <dbReference type="ChEBI" id="CHEBI:15378"/>
        <dbReference type="ChEBI" id="CHEBI:64720"/>
        <dbReference type="ChEBI" id="CHEBI:78442"/>
        <dbReference type="ChEBI" id="CHEBI:78494"/>
        <dbReference type="ChEBI" id="CHEBI:133042"/>
        <dbReference type="EC" id="2.3.2.29"/>
    </reaction>
</comment>
<dbReference type="KEGG" id="dti:Desti_1430"/>
<dbReference type="STRING" id="706587.Desti_1430"/>
<dbReference type="InterPro" id="IPR007472">
    <property type="entry name" value="N-end_Aminoacyl_Trfase_C"/>
</dbReference>
<dbReference type="EMBL" id="CP003360">
    <property type="protein sequence ID" value="AFM24142.1"/>
    <property type="molecule type" value="Genomic_DNA"/>
</dbReference>
<keyword evidence="1 4" id="KW-0963">Cytoplasm</keyword>
<dbReference type="NCBIfam" id="NF002346">
    <property type="entry name" value="PRK01305.2-3"/>
    <property type="match status" value="1"/>
</dbReference>
<dbReference type="Proteomes" id="UP000006055">
    <property type="component" value="Chromosome"/>
</dbReference>
<dbReference type="Pfam" id="PF04377">
    <property type="entry name" value="ATE_C"/>
    <property type="match status" value="1"/>
</dbReference>
<evidence type="ECO:0000256" key="2">
    <source>
        <dbReference type="ARBA" id="ARBA00022679"/>
    </source>
</evidence>
<dbReference type="PANTHER" id="PTHR21367:SF1">
    <property type="entry name" value="ARGINYL-TRNA--PROTEIN TRANSFERASE 1"/>
    <property type="match status" value="1"/>
</dbReference>
<dbReference type="GO" id="GO:0005737">
    <property type="term" value="C:cytoplasm"/>
    <property type="evidence" value="ECO:0007669"/>
    <property type="project" value="UniProtKB-SubCell"/>
</dbReference>
<dbReference type="PIRSF" id="PIRSF037208">
    <property type="entry name" value="ATE_pro_prd"/>
    <property type="match status" value="1"/>
</dbReference>
<dbReference type="eggNOG" id="COG2935">
    <property type="taxonomic scope" value="Bacteria"/>
</dbReference>
<evidence type="ECO:0000259" key="6">
    <source>
        <dbReference type="Pfam" id="PF04377"/>
    </source>
</evidence>
<sequence>MFAFLPPRNHSVTQADSRIMHGQRGVSWTVSPFYGPVELDFLVTSEAHSCPYRPGMDAVEQVFAAEAFPPELYHDFMDIGFRRSGNYFYRPMCSSCLECRSIRVVLKEFRLSKSLRRILRKNLDVTVSIDAPRFSRNKYRLYQYYLHSRHAATGADSFTSVRKSLYASPVHTVEFEYRLGLRLIGAGLVDVCSRSLSSVYMFFDPDLANRSLGTFAAIQEILFALQLNIPFYYLGFFVADCKAMNYKARFKPHEYLDQTFVWRGSAEETW</sequence>